<dbReference type="InterPro" id="IPR025874">
    <property type="entry name" value="DZR"/>
</dbReference>
<proteinExistence type="predicted"/>
<sequence length="344" mass="39043">MSEKWFNRGLWLIAVLFAYFLIGLGGAVVGDLPRIESRLSSEDFVDRAAKDRLTQQIKTLEQEETAVNERLEQIKLLLQTARADHQSARQAFDAWVTTRQATQRADQDREVIERTTQLEQLRKKERDQLAAMEAIEKKLLDVAQSKAQANRALADVEEAAAAQFESGQKAIELRVFIYRLAFVLPLLGVSIYLFVKHRRQTYWPFVWGFIFFSGFAFFVELVPYLPSYGGYVRYTVGVVVTLVAGRYAIAALQRYIEQQRALEHQPDAQRKHDMDYDLALTRIGKGICPSCERPITAATDNFCQHCGIEVFDACPACGTRKIAFSKFCFHCGQKADKAPTEPAS</sequence>
<dbReference type="KEGG" id="vff:VITFI_CDS1610"/>
<dbReference type="EMBL" id="CP022423">
    <property type="protein sequence ID" value="ASM77388.1"/>
    <property type="molecule type" value="Genomic_DNA"/>
</dbReference>
<dbReference type="Pfam" id="PF12773">
    <property type="entry name" value="DZR"/>
    <property type="match status" value="1"/>
</dbReference>
<accession>A0A221KED4</accession>
<feature type="domain" description="DZANK-type" evidence="3">
    <location>
        <begin position="288"/>
        <end position="332"/>
    </location>
</feature>
<feature type="transmembrane region" description="Helical" evidence="2">
    <location>
        <begin position="176"/>
        <end position="195"/>
    </location>
</feature>
<name>A0A221KED4_VITFI</name>
<gene>
    <name evidence="4" type="ORF">VITFI_CDS1610</name>
</gene>
<evidence type="ECO:0000256" key="1">
    <source>
        <dbReference type="SAM" id="Coils"/>
    </source>
</evidence>
<evidence type="ECO:0000259" key="3">
    <source>
        <dbReference type="Pfam" id="PF12773"/>
    </source>
</evidence>
<dbReference type="AlphaFoldDB" id="A0A221KED4"/>
<feature type="coiled-coil region" evidence="1">
    <location>
        <begin position="50"/>
        <end position="91"/>
    </location>
</feature>
<evidence type="ECO:0000313" key="5">
    <source>
        <dbReference type="Proteomes" id="UP000199729"/>
    </source>
</evidence>
<evidence type="ECO:0000256" key="2">
    <source>
        <dbReference type="SAM" id="Phobius"/>
    </source>
</evidence>
<protein>
    <recommendedName>
        <fullName evidence="3">DZANK-type domain-containing protein</fullName>
    </recommendedName>
</protein>
<keyword evidence="1" id="KW-0175">Coiled coil</keyword>
<reference evidence="4 5" key="1">
    <citation type="submission" date="2017-07" db="EMBL/GenBank/DDBJ databases">
        <title>Complete Genome Sequence of the cosmetic ferment Vitreoscilla filiformis (ATCC15551).</title>
        <authorList>
            <person name="Contreras S."/>
            <person name="Sagory-Zalkind P."/>
            <person name="Blanquart H."/>
            <person name="Iltis A."/>
            <person name="Morand S.C."/>
        </authorList>
    </citation>
    <scope>NUCLEOTIDE SEQUENCE [LARGE SCALE GENOMIC DNA]</scope>
    <source>
        <strain evidence="4 5">ATCC 15551</strain>
    </source>
</reference>
<keyword evidence="2" id="KW-0472">Membrane</keyword>
<keyword evidence="5" id="KW-1185">Reference proteome</keyword>
<evidence type="ECO:0000313" key="4">
    <source>
        <dbReference type="EMBL" id="ASM77388.1"/>
    </source>
</evidence>
<keyword evidence="2" id="KW-0812">Transmembrane</keyword>
<dbReference type="Proteomes" id="UP000199729">
    <property type="component" value="Chromosome"/>
</dbReference>
<organism evidence="4 5">
    <name type="scientific">Vitreoscilla filiformis</name>
    <dbReference type="NCBI Taxonomy" id="63"/>
    <lineage>
        <taxon>Bacteria</taxon>
        <taxon>Pseudomonadati</taxon>
        <taxon>Pseudomonadota</taxon>
        <taxon>Betaproteobacteria</taxon>
        <taxon>Neisseriales</taxon>
        <taxon>Neisseriaceae</taxon>
        <taxon>Vitreoscilla</taxon>
    </lineage>
</organism>
<keyword evidence="2" id="KW-1133">Transmembrane helix</keyword>
<feature type="transmembrane region" description="Helical" evidence="2">
    <location>
        <begin position="231"/>
        <end position="252"/>
    </location>
</feature>
<feature type="transmembrane region" description="Helical" evidence="2">
    <location>
        <begin position="202"/>
        <end position="225"/>
    </location>
</feature>